<dbReference type="PANTHER" id="PTHR43725">
    <property type="entry name" value="UDP-GLUCOSE 4-EPIMERASE"/>
    <property type="match status" value="1"/>
</dbReference>
<dbReference type="PANTHER" id="PTHR43725:SF47">
    <property type="entry name" value="UDP-GLUCOSE 4-EPIMERASE"/>
    <property type="match status" value="1"/>
</dbReference>
<feature type="transmembrane region" description="Helical" evidence="8">
    <location>
        <begin position="6"/>
        <end position="22"/>
    </location>
</feature>
<dbReference type="EMBL" id="JU980140">
    <property type="protein sequence ID" value="AFJ69203.1"/>
    <property type="molecule type" value="mRNA"/>
</dbReference>
<dbReference type="SUPFAM" id="SSF51735">
    <property type="entry name" value="NAD(P)-binding Rossmann-fold domains"/>
    <property type="match status" value="1"/>
</dbReference>
<protein>
    <recommendedName>
        <fullName evidence="4 7">UDP-glucose 4-epimerase</fullName>
        <ecNumber evidence="4 7">5.1.3.2</ecNumber>
    </recommendedName>
</protein>
<evidence type="ECO:0000256" key="4">
    <source>
        <dbReference type="ARBA" id="ARBA00013189"/>
    </source>
</evidence>
<keyword evidence="8" id="KW-0812">Transmembrane</keyword>
<dbReference type="UniPathway" id="UPA00214"/>
<feature type="domain" description="NAD(P)-binding" evidence="9">
    <location>
        <begin position="42"/>
        <end position="370"/>
    </location>
</feature>
<keyword evidence="8" id="KW-1133">Transmembrane helix</keyword>
<dbReference type="NCBIfam" id="TIGR01179">
    <property type="entry name" value="galE"/>
    <property type="match status" value="1"/>
</dbReference>
<dbReference type="GO" id="GO:0003978">
    <property type="term" value="F:UDP-glucose 4-epimerase activity"/>
    <property type="evidence" value="ECO:0007669"/>
    <property type="project" value="UniProtKB-UniRule"/>
</dbReference>
<reference evidence="10" key="2">
    <citation type="journal article" date="2012" name="Nat. Commun.">
        <title>Draft genome sequence and genetic transformation of the oleaginous alga Nannochloropis gaditana.</title>
        <authorList>
            <person name="Radakovits R."/>
            <person name="Jinkerson R.E."/>
            <person name="Fuerstenberg S.I."/>
            <person name="Tae H."/>
            <person name="Settlage R.E."/>
            <person name="Boore J.L."/>
            <person name="Posewitz M.C."/>
        </authorList>
    </citation>
    <scope>NUCLEOTIDE SEQUENCE</scope>
    <source>
        <strain evidence="10">CCMP526</strain>
    </source>
</reference>
<sequence length="383" mass="42167">MKGLGQYAAPIFMGASLLYALGQKHREDLRKARRDRAHNRILVTGGAGYIGSHTVLLLVEAGYEVVVVDSLVNSCEEALRRVGALTGHPEKIIFCKADLLDEEALESVFATHGGFRACVHFAGLKAVGESVAKPLLYYANNLTGTLHLLNAMHRHGCKIMVFSSSATVYGSAQSPVTEDQPVGQGITNPYGQTKYFIEKFLEDFQRSPDGKSWKVVILRYFNPVGAHESGRIGEDPSGTPNNLMPYVSQVAVGRRPQLTVFGGNYQTRDGTGVRDYIHVMDLAEGHLAALDYAKARGHHGGCFVFNLGTGKGYSVLEMVTAMEKASGRKINYVIGERRPGDLDEVYSDPSKAERELGWKATRGLDDMTRDLWRWQQQNPQGYI</sequence>
<comment type="catalytic activity">
    <reaction evidence="1 7">
        <text>UDP-alpha-D-glucose = UDP-alpha-D-galactose</text>
        <dbReference type="Rhea" id="RHEA:22168"/>
        <dbReference type="ChEBI" id="CHEBI:58885"/>
        <dbReference type="ChEBI" id="CHEBI:66914"/>
        <dbReference type="EC" id="5.1.3.2"/>
    </reaction>
</comment>
<dbReference type="CDD" id="cd05247">
    <property type="entry name" value="UDP_G4E_1_SDR_e"/>
    <property type="match status" value="1"/>
</dbReference>
<keyword evidence="6 7" id="KW-0413">Isomerase</keyword>
<dbReference type="Gene3D" id="3.40.50.720">
    <property type="entry name" value="NAD(P)-binding Rossmann-like Domain"/>
    <property type="match status" value="1"/>
</dbReference>
<reference evidence="10" key="1">
    <citation type="journal article" date="2012" name="Bioengineered">
        <title>Additional insights into the genome of the oleaginous model alga Nannochloropsis gaditana.</title>
        <authorList>
            <person name="Jinkerson R.E."/>
            <person name="Radakovits R."/>
            <person name="Posewitz M.C."/>
        </authorList>
    </citation>
    <scope>NUCLEOTIDE SEQUENCE</scope>
    <source>
        <strain evidence="10">CCMP526</strain>
    </source>
</reference>
<feature type="transmembrane region" description="Helical" evidence="8">
    <location>
        <begin position="42"/>
        <end position="63"/>
    </location>
</feature>
<evidence type="ECO:0000256" key="1">
    <source>
        <dbReference type="ARBA" id="ARBA00000083"/>
    </source>
</evidence>
<dbReference type="EC" id="5.1.3.2" evidence="4 7"/>
<evidence type="ECO:0000256" key="6">
    <source>
        <dbReference type="ARBA" id="ARBA00023235"/>
    </source>
</evidence>
<dbReference type="Pfam" id="PF16363">
    <property type="entry name" value="GDP_Man_Dehyd"/>
    <property type="match status" value="1"/>
</dbReference>
<dbReference type="NCBIfam" id="NF007956">
    <property type="entry name" value="PRK10675.1"/>
    <property type="match status" value="1"/>
</dbReference>
<name>I2CQM0_NANGC</name>
<evidence type="ECO:0000256" key="8">
    <source>
        <dbReference type="SAM" id="Phobius"/>
    </source>
</evidence>
<dbReference type="InterPro" id="IPR016040">
    <property type="entry name" value="NAD(P)-bd_dom"/>
</dbReference>
<proteinExistence type="evidence at transcript level"/>
<evidence type="ECO:0000256" key="2">
    <source>
        <dbReference type="ARBA" id="ARBA00001911"/>
    </source>
</evidence>
<dbReference type="Gene3D" id="3.90.25.10">
    <property type="entry name" value="UDP-galactose 4-epimerase, domain 1"/>
    <property type="match status" value="1"/>
</dbReference>
<comment type="subunit">
    <text evidence="7">Homodimer.</text>
</comment>
<dbReference type="PRINTS" id="PR01713">
    <property type="entry name" value="NUCEPIMERASE"/>
</dbReference>
<comment type="cofactor">
    <cofactor evidence="2 7">
        <name>NAD(+)</name>
        <dbReference type="ChEBI" id="CHEBI:57540"/>
    </cofactor>
</comment>
<keyword evidence="8" id="KW-0472">Membrane</keyword>
<keyword evidence="5 7" id="KW-0520">NAD</keyword>
<dbReference type="AlphaFoldDB" id="I2CQM0"/>
<evidence type="ECO:0000259" key="9">
    <source>
        <dbReference type="Pfam" id="PF16363"/>
    </source>
</evidence>
<dbReference type="InterPro" id="IPR036291">
    <property type="entry name" value="NAD(P)-bd_dom_sf"/>
</dbReference>
<dbReference type="InterPro" id="IPR005886">
    <property type="entry name" value="UDP_G4E"/>
</dbReference>
<dbReference type="GO" id="GO:0006012">
    <property type="term" value="P:galactose metabolic process"/>
    <property type="evidence" value="ECO:0007669"/>
    <property type="project" value="UniProtKB-UniPathway"/>
</dbReference>
<evidence type="ECO:0000313" key="10">
    <source>
        <dbReference type="EMBL" id="AFJ69203.1"/>
    </source>
</evidence>
<comment type="pathway">
    <text evidence="3 7">Carbohydrate metabolism; galactose metabolism.</text>
</comment>
<evidence type="ECO:0000256" key="3">
    <source>
        <dbReference type="ARBA" id="ARBA00004947"/>
    </source>
</evidence>
<organism evidence="10">
    <name type="scientific">Nannochloropsis gaditana (strain CCMP526)</name>
    <name type="common">Green microalga</name>
    <name type="synonym">Microchloropsis gaditana</name>
    <dbReference type="NCBI Taxonomy" id="1093141"/>
    <lineage>
        <taxon>Eukaryota</taxon>
        <taxon>Sar</taxon>
        <taxon>Stramenopiles</taxon>
        <taxon>Ochrophyta</taxon>
        <taxon>Eustigmatophyceae</taxon>
        <taxon>Eustigmatales</taxon>
        <taxon>Monodopsidaceae</taxon>
        <taxon>Nannochloropsis</taxon>
    </lineage>
</organism>
<accession>I2CQM0</accession>
<evidence type="ECO:0000256" key="7">
    <source>
        <dbReference type="RuleBase" id="RU366046"/>
    </source>
</evidence>
<evidence type="ECO:0000256" key="5">
    <source>
        <dbReference type="ARBA" id="ARBA00023027"/>
    </source>
</evidence>
<dbReference type="GO" id="GO:0005829">
    <property type="term" value="C:cytosol"/>
    <property type="evidence" value="ECO:0007669"/>
    <property type="project" value="TreeGrafter"/>
</dbReference>
<gene>
    <name evidence="10" type="ORF">NGATSA_3000300</name>
</gene>
<comment type="similarity">
    <text evidence="7">Belongs to the NAD(P)-dependent epimerase/dehydratase family.</text>
</comment>
<keyword evidence="7" id="KW-0119">Carbohydrate metabolism</keyword>